<protein>
    <submittedName>
        <fullName evidence="1">Uncharacterized protein</fullName>
    </submittedName>
</protein>
<dbReference type="AlphaFoldDB" id="A0A8J8P0K5"/>
<comment type="caution">
    <text evidence="1">The sequence shown here is derived from an EMBL/GenBank/DDBJ whole genome shotgun (WGS) entry which is preliminary data.</text>
</comment>
<accession>A0A8J8P0K5</accession>
<reference evidence="1" key="1">
    <citation type="submission" date="2019-06" db="EMBL/GenBank/DDBJ databases">
        <authorList>
            <person name="Zheng W."/>
        </authorList>
    </citation>
    <scope>NUCLEOTIDE SEQUENCE</scope>
    <source>
        <strain evidence="1">QDHG01</strain>
    </source>
</reference>
<dbReference type="Proteomes" id="UP000785679">
    <property type="component" value="Unassembled WGS sequence"/>
</dbReference>
<evidence type="ECO:0000313" key="2">
    <source>
        <dbReference type="Proteomes" id="UP000785679"/>
    </source>
</evidence>
<sequence>MMKALEMKPRNEASVQDYLVDFFILAGALHGSKISTSEAFSLEQLIENLNWIEQNQNLWSHSKPQQKATWITFDRVE</sequence>
<gene>
    <name evidence="1" type="ORF">FGO68_gene1336</name>
</gene>
<dbReference type="EMBL" id="RRYP01003553">
    <property type="protein sequence ID" value="TNV83695.1"/>
    <property type="molecule type" value="Genomic_DNA"/>
</dbReference>
<proteinExistence type="predicted"/>
<evidence type="ECO:0000313" key="1">
    <source>
        <dbReference type="EMBL" id="TNV83695.1"/>
    </source>
</evidence>
<organism evidence="1 2">
    <name type="scientific">Halteria grandinella</name>
    <dbReference type="NCBI Taxonomy" id="5974"/>
    <lineage>
        <taxon>Eukaryota</taxon>
        <taxon>Sar</taxon>
        <taxon>Alveolata</taxon>
        <taxon>Ciliophora</taxon>
        <taxon>Intramacronucleata</taxon>
        <taxon>Spirotrichea</taxon>
        <taxon>Stichotrichia</taxon>
        <taxon>Sporadotrichida</taxon>
        <taxon>Halteriidae</taxon>
        <taxon>Halteria</taxon>
    </lineage>
</organism>
<keyword evidence="2" id="KW-1185">Reference proteome</keyword>
<name>A0A8J8P0K5_HALGN</name>